<dbReference type="GO" id="GO:0004368">
    <property type="term" value="F:glycerol-3-phosphate dehydrogenase (quinone) activity"/>
    <property type="evidence" value="ECO:0007669"/>
    <property type="project" value="UniProtKB-EC"/>
</dbReference>
<evidence type="ECO:0000256" key="5">
    <source>
        <dbReference type="ARBA" id="ARBA00022827"/>
    </source>
</evidence>
<feature type="region of interest" description="Disordered" evidence="7">
    <location>
        <begin position="624"/>
        <end position="695"/>
    </location>
</feature>
<sequence length="713" mass="79039">MLERLCKDLKTISWRQQQLRSGISLIMRNGYSNWKISDEGTQRLPKREDQVSRMQQETFDVLVIGGGAVGCGCALEATTRGFKTALIEAGDFGNGASSKSSKLIEGTNSFMHSAIQNADIEQMFMLQQMLSERAKILSVAPHLSRVQPMLMPIYNPLRLPVYWLGLKVYDAMAGMANVRGSHFMSKEATLSEFPLLRRDGLVGSLVYYDVQVDDARMCLALAMTAAKHDATVANYVCVTDLLPRDCDKECRKIRVKDMITNDSLFIYSRVIINATGSDIDVLRHLDDYSVHPITVPRMETHITLPRYYGSSSYGLLLPQEALTLMPFERNTLVGSIIVNRSDEPAKPNAHEVQNLLQKTRGILATCVQLHQNHVLSAWTAAKPAIKKYSKGVPIYLPEISSNQMITLAGGNWYTYRIMAMNAIEMAIKFCQLEPHSDTSVTHDLLLDGADGYCCMLPLNLVQSYDLPMDVANHLADSYGTNTCEMLSQCNPCHRRRLHPNFPYIMAEVVYACQREYACHMVDVIARRLRIAFVNAKAAAAMLPHIQSVMATQLGWSPTETERELNAAQRFLEEQMGLGCIVQKEESGNHRRRITLNNKASQLGLTPPDGISDVTNLIEITRRISSQADGRSQTGVSSKPIAASLSSGSENTLMRPQISSPGSQTAMMSTTGSEPCRPNQDGMVTTPEGKQLTPQQTQIISFSPYVIAGTDPKG</sequence>
<dbReference type="SUPFAM" id="SSF51905">
    <property type="entry name" value="FAD/NAD(P)-binding domain"/>
    <property type="match status" value="1"/>
</dbReference>
<dbReference type="GO" id="GO:0006072">
    <property type="term" value="P:glycerol-3-phosphate metabolic process"/>
    <property type="evidence" value="ECO:0007669"/>
    <property type="project" value="InterPro"/>
</dbReference>
<dbReference type="Gene3D" id="3.50.50.60">
    <property type="entry name" value="FAD/NAD(P)-binding domain"/>
    <property type="match status" value="1"/>
</dbReference>
<comment type="similarity">
    <text evidence="2">Belongs to the FAD-dependent glycerol-3-phosphate dehydrogenase family.</text>
</comment>
<dbReference type="Gene3D" id="3.30.9.10">
    <property type="entry name" value="D-Amino Acid Oxidase, subunit A, domain 2"/>
    <property type="match status" value="1"/>
</dbReference>
<feature type="domain" description="Alpha-glycerophosphate oxidase C-terminal" evidence="9">
    <location>
        <begin position="439"/>
        <end position="559"/>
    </location>
</feature>
<dbReference type="STRING" id="7222.B4JP62"/>
<evidence type="ECO:0000256" key="1">
    <source>
        <dbReference type="ARBA" id="ARBA00001974"/>
    </source>
</evidence>
<dbReference type="eggNOG" id="KOG0042">
    <property type="taxonomic scope" value="Eukaryota"/>
</dbReference>
<dbReference type="InterPro" id="IPR000447">
    <property type="entry name" value="G3P_DH_FAD-dep"/>
</dbReference>
<dbReference type="InterPro" id="IPR038299">
    <property type="entry name" value="DAO_C_sf"/>
</dbReference>
<dbReference type="Proteomes" id="UP000001070">
    <property type="component" value="Unassembled WGS sequence"/>
</dbReference>
<dbReference type="OMA" id="RNEYACT"/>
<dbReference type="InterPro" id="IPR031656">
    <property type="entry name" value="DAO_C"/>
</dbReference>
<accession>B4JP62</accession>
<dbReference type="GO" id="GO:0005739">
    <property type="term" value="C:mitochondrion"/>
    <property type="evidence" value="ECO:0007669"/>
    <property type="project" value="TreeGrafter"/>
</dbReference>
<dbReference type="InterPro" id="IPR006076">
    <property type="entry name" value="FAD-dep_OxRdtase"/>
</dbReference>
<feature type="compositionally biased region" description="Polar residues" evidence="7">
    <location>
        <begin position="624"/>
        <end position="636"/>
    </location>
</feature>
<dbReference type="EC" id="1.1.5.3" evidence="3"/>
<evidence type="ECO:0000259" key="8">
    <source>
        <dbReference type="Pfam" id="PF01266"/>
    </source>
</evidence>
<organism evidence="11">
    <name type="scientific">Drosophila grimshawi</name>
    <name type="common">Hawaiian fruit fly</name>
    <name type="synonym">Idiomyia grimshawi</name>
    <dbReference type="NCBI Taxonomy" id="7222"/>
    <lineage>
        <taxon>Eukaryota</taxon>
        <taxon>Metazoa</taxon>
        <taxon>Ecdysozoa</taxon>
        <taxon>Arthropoda</taxon>
        <taxon>Hexapoda</taxon>
        <taxon>Insecta</taxon>
        <taxon>Pterygota</taxon>
        <taxon>Neoptera</taxon>
        <taxon>Endopterygota</taxon>
        <taxon>Diptera</taxon>
        <taxon>Brachycera</taxon>
        <taxon>Muscomorpha</taxon>
        <taxon>Ephydroidea</taxon>
        <taxon>Drosophilidae</taxon>
        <taxon>Drosophila</taxon>
        <taxon>Hawaiian Drosophila</taxon>
    </lineage>
</organism>
<dbReference type="SMR" id="B4JP62"/>
<dbReference type="AlphaFoldDB" id="B4JP62"/>
<evidence type="ECO:0000256" key="6">
    <source>
        <dbReference type="ARBA" id="ARBA00023002"/>
    </source>
</evidence>
<protein>
    <recommendedName>
        <fullName evidence="3">glycerol-3-phosphate dehydrogenase</fullName>
        <ecNumber evidence="3">1.1.5.3</ecNumber>
    </recommendedName>
</protein>
<evidence type="ECO:0000256" key="2">
    <source>
        <dbReference type="ARBA" id="ARBA00007330"/>
    </source>
</evidence>
<evidence type="ECO:0000256" key="4">
    <source>
        <dbReference type="ARBA" id="ARBA00022630"/>
    </source>
</evidence>
<evidence type="ECO:0000256" key="7">
    <source>
        <dbReference type="SAM" id="MobiDB-lite"/>
    </source>
</evidence>
<dbReference type="HOGENOM" id="CLU_015740_4_0_1"/>
<dbReference type="InParanoid" id="B4JP62"/>
<feature type="domain" description="FAD dependent oxidoreductase" evidence="8">
    <location>
        <begin position="60"/>
        <end position="394"/>
    </location>
</feature>
<keyword evidence="6" id="KW-0560">Oxidoreductase</keyword>
<dbReference type="Pfam" id="PF16901">
    <property type="entry name" value="DAO_C"/>
    <property type="match status" value="1"/>
</dbReference>
<evidence type="ECO:0000259" key="9">
    <source>
        <dbReference type="Pfam" id="PF16901"/>
    </source>
</evidence>
<dbReference type="PhylomeDB" id="B4JP62"/>
<dbReference type="PANTHER" id="PTHR11985:SF15">
    <property type="entry name" value="GLYCEROL-3-PHOSPHATE DEHYDROGENASE, MITOCHONDRIAL"/>
    <property type="match status" value="1"/>
</dbReference>
<reference evidence="10 11" key="1">
    <citation type="journal article" date="2007" name="Nature">
        <title>Evolution of genes and genomes on the Drosophila phylogeny.</title>
        <authorList>
            <consortium name="Drosophila 12 Genomes Consortium"/>
            <person name="Clark A.G."/>
            <person name="Eisen M.B."/>
            <person name="Smith D.R."/>
            <person name="Bergman C.M."/>
            <person name="Oliver B."/>
            <person name="Markow T.A."/>
            <person name="Kaufman T.C."/>
            <person name="Kellis M."/>
            <person name="Gelbart W."/>
            <person name="Iyer V.N."/>
            <person name="Pollard D.A."/>
            <person name="Sackton T.B."/>
            <person name="Larracuente A.M."/>
            <person name="Singh N.D."/>
            <person name="Abad J.P."/>
            <person name="Abt D.N."/>
            <person name="Adryan B."/>
            <person name="Aguade M."/>
            <person name="Akashi H."/>
            <person name="Anderson W.W."/>
            <person name="Aquadro C.F."/>
            <person name="Ardell D.H."/>
            <person name="Arguello R."/>
            <person name="Artieri C.G."/>
            <person name="Barbash D.A."/>
            <person name="Barker D."/>
            <person name="Barsanti P."/>
            <person name="Batterham P."/>
            <person name="Batzoglou S."/>
            <person name="Begun D."/>
            <person name="Bhutkar A."/>
            <person name="Blanco E."/>
            <person name="Bosak S.A."/>
            <person name="Bradley R.K."/>
            <person name="Brand A.D."/>
            <person name="Brent M.R."/>
            <person name="Brooks A.N."/>
            <person name="Brown R.H."/>
            <person name="Butlin R.K."/>
            <person name="Caggese C."/>
            <person name="Calvi B.R."/>
            <person name="Bernardo de Carvalho A."/>
            <person name="Caspi A."/>
            <person name="Castrezana S."/>
            <person name="Celniker S.E."/>
            <person name="Chang J.L."/>
            <person name="Chapple C."/>
            <person name="Chatterji S."/>
            <person name="Chinwalla A."/>
            <person name="Civetta A."/>
            <person name="Clifton S.W."/>
            <person name="Comeron J.M."/>
            <person name="Costello J.C."/>
            <person name="Coyne J.A."/>
            <person name="Daub J."/>
            <person name="David R.G."/>
            <person name="Delcher A.L."/>
            <person name="Delehaunty K."/>
            <person name="Do C.B."/>
            <person name="Ebling H."/>
            <person name="Edwards K."/>
            <person name="Eickbush T."/>
            <person name="Evans J.D."/>
            <person name="Filipski A."/>
            <person name="Findeiss S."/>
            <person name="Freyhult E."/>
            <person name="Fulton L."/>
            <person name="Fulton R."/>
            <person name="Garcia A.C."/>
            <person name="Gardiner A."/>
            <person name="Garfield D.A."/>
            <person name="Garvin B.E."/>
            <person name="Gibson G."/>
            <person name="Gilbert D."/>
            <person name="Gnerre S."/>
            <person name="Godfrey J."/>
            <person name="Good R."/>
            <person name="Gotea V."/>
            <person name="Gravely B."/>
            <person name="Greenberg A.J."/>
            <person name="Griffiths-Jones S."/>
            <person name="Gross S."/>
            <person name="Guigo R."/>
            <person name="Gustafson E.A."/>
            <person name="Haerty W."/>
            <person name="Hahn M.W."/>
            <person name="Halligan D.L."/>
            <person name="Halpern A.L."/>
            <person name="Halter G.M."/>
            <person name="Han M.V."/>
            <person name="Heger A."/>
            <person name="Hillier L."/>
            <person name="Hinrichs A.S."/>
            <person name="Holmes I."/>
            <person name="Hoskins R.A."/>
            <person name="Hubisz M.J."/>
            <person name="Hultmark D."/>
            <person name="Huntley M.A."/>
            <person name="Jaffe D.B."/>
            <person name="Jagadeeshan S."/>
            <person name="Jeck W.R."/>
            <person name="Johnson J."/>
            <person name="Jones C.D."/>
            <person name="Jordan W.C."/>
            <person name="Karpen G.H."/>
            <person name="Kataoka E."/>
            <person name="Keightley P.D."/>
            <person name="Kheradpour P."/>
            <person name="Kirkness E.F."/>
            <person name="Koerich L.B."/>
            <person name="Kristiansen K."/>
            <person name="Kudrna D."/>
            <person name="Kulathinal R.J."/>
            <person name="Kumar S."/>
            <person name="Kwok R."/>
            <person name="Lander E."/>
            <person name="Langley C.H."/>
            <person name="Lapoint R."/>
            <person name="Lazzaro B.P."/>
            <person name="Lee S.J."/>
            <person name="Levesque L."/>
            <person name="Li R."/>
            <person name="Lin C.F."/>
            <person name="Lin M.F."/>
            <person name="Lindblad-Toh K."/>
            <person name="Llopart A."/>
            <person name="Long M."/>
            <person name="Low L."/>
            <person name="Lozovsky E."/>
            <person name="Lu J."/>
            <person name="Luo M."/>
            <person name="Machado C.A."/>
            <person name="Makalowski W."/>
            <person name="Marzo M."/>
            <person name="Matsuda M."/>
            <person name="Matzkin L."/>
            <person name="McAllister B."/>
            <person name="McBride C.S."/>
            <person name="McKernan B."/>
            <person name="McKernan K."/>
            <person name="Mendez-Lago M."/>
            <person name="Minx P."/>
            <person name="Mollenhauer M.U."/>
            <person name="Montooth K."/>
            <person name="Mount S.M."/>
            <person name="Mu X."/>
            <person name="Myers E."/>
            <person name="Negre B."/>
            <person name="Newfeld S."/>
            <person name="Nielsen R."/>
            <person name="Noor M.A."/>
            <person name="O'Grady P."/>
            <person name="Pachter L."/>
            <person name="Papaceit M."/>
            <person name="Parisi M.J."/>
            <person name="Parisi M."/>
            <person name="Parts L."/>
            <person name="Pedersen J.S."/>
            <person name="Pesole G."/>
            <person name="Phillippy A.M."/>
            <person name="Ponting C.P."/>
            <person name="Pop M."/>
            <person name="Porcelli D."/>
            <person name="Powell J.R."/>
            <person name="Prohaska S."/>
            <person name="Pruitt K."/>
            <person name="Puig M."/>
            <person name="Quesneville H."/>
            <person name="Ram K.R."/>
            <person name="Rand D."/>
            <person name="Rasmussen M.D."/>
            <person name="Reed L.K."/>
            <person name="Reenan R."/>
            <person name="Reily A."/>
            <person name="Remington K.A."/>
            <person name="Rieger T.T."/>
            <person name="Ritchie M.G."/>
            <person name="Robin C."/>
            <person name="Rogers Y.H."/>
            <person name="Rohde C."/>
            <person name="Rozas J."/>
            <person name="Rubenfield M.J."/>
            <person name="Ruiz A."/>
            <person name="Russo S."/>
            <person name="Salzberg S.L."/>
            <person name="Sanchez-Gracia A."/>
            <person name="Saranga D.J."/>
            <person name="Sato H."/>
            <person name="Schaeffer S.W."/>
            <person name="Schatz M.C."/>
            <person name="Schlenke T."/>
            <person name="Schwartz R."/>
            <person name="Segarra C."/>
            <person name="Singh R.S."/>
            <person name="Sirot L."/>
            <person name="Sirota M."/>
            <person name="Sisneros N.B."/>
            <person name="Smith C.D."/>
            <person name="Smith T.F."/>
            <person name="Spieth J."/>
            <person name="Stage D.E."/>
            <person name="Stark A."/>
            <person name="Stephan W."/>
            <person name="Strausberg R.L."/>
            <person name="Strempel S."/>
            <person name="Sturgill D."/>
            <person name="Sutton G."/>
            <person name="Sutton G.G."/>
            <person name="Tao W."/>
            <person name="Teichmann S."/>
            <person name="Tobari Y.N."/>
            <person name="Tomimura Y."/>
            <person name="Tsolas J.M."/>
            <person name="Valente V.L."/>
            <person name="Venter E."/>
            <person name="Venter J.C."/>
            <person name="Vicario S."/>
            <person name="Vieira F.G."/>
            <person name="Vilella A.J."/>
            <person name="Villasante A."/>
            <person name="Walenz B."/>
            <person name="Wang J."/>
            <person name="Wasserman M."/>
            <person name="Watts T."/>
            <person name="Wilson D."/>
            <person name="Wilson R.K."/>
            <person name="Wing R.A."/>
            <person name="Wolfner M.F."/>
            <person name="Wong A."/>
            <person name="Wong G.K."/>
            <person name="Wu C.I."/>
            <person name="Wu G."/>
            <person name="Yamamoto D."/>
            <person name="Yang H.P."/>
            <person name="Yang S.P."/>
            <person name="Yorke J.A."/>
            <person name="Yoshida K."/>
            <person name="Zdobnov E."/>
            <person name="Zhang P."/>
            <person name="Zhang Y."/>
            <person name="Zimin A.V."/>
            <person name="Baldwin J."/>
            <person name="Abdouelleil A."/>
            <person name="Abdulkadir J."/>
            <person name="Abebe A."/>
            <person name="Abera B."/>
            <person name="Abreu J."/>
            <person name="Acer S.C."/>
            <person name="Aftuck L."/>
            <person name="Alexander A."/>
            <person name="An P."/>
            <person name="Anderson E."/>
            <person name="Anderson S."/>
            <person name="Arachi H."/>
            <person name="Azer M."/>
            <person name="Bachantsang P."/>
            <person name="Barry A."/>
            <person name="Bayul T."/>
            <person name="Berlin A."/>
            <person name="Bessette D."/>
            <person name="Bloom T."/>
            <person name="Blye J."/>
            <person name="Boguslavskiy L."/>
            <person name="Bonnet C."/>
            <person name="Boukhgalter B."/>
            <person name="Bourzgui I."/>
            <person name="Brown A."/>
            <person name="Cahill P."/>
            <person name="Channer S."/>
            <person name="Cheshatsang Y."/>
            <person name="Chuda L."/>
            <person name="Citroen M."/>
            <person name="Collymore A."/>
            <person name="Cooke P."/>
            <person name="Costello M."/>
            <person name="D'Aco K."/>
            <person name="Daza R."/>
            <person name="De Haan G."/>
            <person name="DeGray S."/>
            <person name="DeMaso C."/>
            <person name="Dhargay N."/>
            <person name="Dooley K."/>
            <person name="Dooley E."/>
            <person name="Doricent M."/>
            <person name="Dorje P."/>
            <person name="Dorjee K."/>
            <person name="Dupes A."/>
            <person name="Elong R."/>
            <person name="Falk J."/>
            <person name="Farina A."/>
            <person name="Faro S."/>
            <person name="Ferguson D."/>
            <person name="Fisher S."/>
            <person name="Foley C.D."/>
            <person name="Franke A."/>
            <person name="Friedrich D."/>
            <person name="Gadbois L."/>
            <person name="Gearin G."/>
            <person name="Gearin C.R."/>
            <person name="Giannoukos G."/>
            <person name="Goode T."/>
            <person name="Graham J."/>
            <person name="Grandbois E."/>
            <person name="Grewal S."/>
            <person name="Gyaltsen K."/>
            <person name="Hafez N."/>
            <person name="Hagos B."/>
            <person name="Hall J."/>
            <person name="Henson C."/>
            <person name="Hollinger A."/>
            <person name="Honan T."/>
            <person name="Huard M.D."/>
            <person name="Hughes L."/>
            <person name="Hurhula B."/>
            <person name="Husby M.E."/>
            <person name="Kamat A."/>
            <person name="Kanga B."/>
            <person name="Kashin S."/>
            <person name="Khazanovich D."/>
            <person name="Kisner P."/>
            <person name="Lance K."/>
            <person name="Lara M."/>
            <person name="Lee W."/>
            <person name="Lennon N."/>
            <person name="Letendre F."/>
            <person name="LeVine R."/>
            <person name="Lipovsky A."/>
            <person name="Liu X."/>
            <person name="Liu J."/>
            <person name="Liu S."/>
            <person name="Lokyitsang T."/>
            <person name="Lokyitsang Y."/>
            <person name="Lubonja R."/>
            <person name="Lui A."/>
            <person name="MacDonald P."/>
            <person name="Magnisalis V."/>
            <person name="Maru K."/>
            <person name="Matthews C."/>
            <person name="McCusker W."/>
            <person name="McDonough S."/>
            <person name="Mehta T."/>
            <person name="Meldrim J."/>
            <person name="Meneus L."/>
            <person name="Mihai O."/>
            <person name="Mihalev A."/>
            <person name="Mihova T."/>
            <person name="Mittelman R."/>
            <person name="Mlenga V."/>
            <person name="Montmayeur A."/>
            <person name="Mulrain L."/>
            <person name="Navidi A."/>
            <person name="Naylor J."/>
            <person name="Negash T."/>
            <person name="Nguyen T."/>
            <person name="Nguyen N."/>
            <person name="Nicol R."/>
            <person name="Norbu C."/>
            <person name="Norbu N."/>
            <person name="Novod N."/>
            <person name="O'Neill B."/>
            <person name="Osman S."/>
            <person name="Markiewicz E."/>
            <person name="Oyono O.L."/>
            <person name="Patti C."/>
            <person name="Phunkhang P."/>
            <person name="Pierre F."/>
            <person name="Priest M."/>
            <person name="Raghuraman S."/>
            <person name="Rege F."/>
            <person name="Reyes R."/>
            <person name="Rise C."/>
            <person name="Rogov P."/>
            <person name="Ross K."/>
            <person name="Ryan E."/>
            <person name="Settipalli S."/>
            <person name="Shea T."/>
            <person name="Sherpa N."/>
            <person name="Shi L."/>
            <person name="Shih D."/>
            <person name="Sparrow T."/>
            <person name="Spaulding J."/>
            <person name="Stalker J."/>
            <person name="Stange-Thomann N."/>
            <person name="Stavropoulos S."/>
            <person name="Stone C."/>
            <person name="Strader C."/>
            <person name="Tesfaye S."/>
            <person name="Thomson T."/>
            <person name="Thoulutsang Y."/>
            <person name="Thoulutsang D."/>
            <person name="Topham K."/>
            <person name="Topping I."/>
            <person name="Tsamla T."/>
            <person name="Vassiliev H."/>
            <person name="Vo A."/>
            <person name="Wangchuk T."/>
            <person name="Wangdi T."/>
            <person name="Weiand M."/>
            <person name="Wilkinson J."/>
            <person name="Wilson A."/>
            <person name="Yadav S."/>
            <person name="Young G."/>
            <person name="Yu Q."/>
            <person name="Zembek L."/>
            <person name="Zhong D."/>
            <person name="Zimmer A."/>
            <person name="Zwirko Z."/>
            <person name="Jaffe D.B."/>
            <person name="Alvarez P."/>
            <person name="Brockman W."/>
            <person name="Butler J."/>
            <person name="Chin C."/>
            <person name="Gnerre S."/>
            <person name="Grabherr M."/>
            <person name="Kleber M."/>
            <person name="Mauceli E."/>
            <person name="MacCallum I."/>
        </authorList>
    </citation>
    <scope>NUCLEOTIDE SEQUENCE [LARGE SCALE GENOMIC DNA]</scope>
    <source>
        <strain evidence="11">Tucson 15287-2541.00</strain>
    </source>
</reference>
<dbReference type="EMBL" id="CH916372">
    <property type="protein sequence ID" value="EDV99487.1"/>
    <property type="molecule type" value="Genomic_DNA"/>
</dbReference>
<dbReference type="PANTHER" id="PTHR11985">
    <property type="entry name" value="GLYCEROL-3-PHOSPHATE DEHYDROGENASE"/>
    <property type="match status" value="1"/>
</dbReference>
<keyword evidence="4" id="KW-0285">Flavoprotein</keyword>
<dbReference type="Pfam" id="PF01266">
    <property type="entry name" value="DAO"/>
    <property type="match status" value="1"/>
</dbReference>
<evidence type="ECO:0000256" key="3">
    <source>
        <dbReference type="ARBA" id="ARBA00013029"/>
    </source>
</evidence>
<name>B4JP62_DROGR</name>
<dbReference type="Gene3D" id="1.10.8.870">
    <property type="entry name" value="Alpha-glycerophosphate oxidase, cap domain"/>
    <property type="match status" value="1"/>
</dbReference>
<keyword evidence="5" id="KW-0274">FAD</keyword>
<comment type="cofactor">
    <cofactor evidence="1">
        <name>FAD</name>
        <dbReference type="ChEBI" id="CHEBI:57692"/>
    </cofactor>
</comment>
<dbReference type="OrthoDB" id="264015at2759"/>
<dbReference type="FunCoup" id="B4JP62">
    <property type="interactions" value="67"/>
</dbReference>
<dbReference type="InterPro" id="IPR036188">
    <property type="entry name" value="FAD/NAD-bd_sf"/>
</dbReference>
<dbReference type="PRINTS" id="PR01001">
    <property type="entry name" value="FADG3PDH"/>
</dbReference>
<proteinExistence type="inferred from homology"/>
<feature type="compositionally biased region" description="Polar residues" evidence="7">
    <location>
        <begin position="643"/>
        <end position="672"/>
    </location>
</feature>
<keyword evidence="11" id="KW-1185">Reference proteome</keyword>
<evidence type="ECO:0000313" key="11">
    <source>
        <dbReference type="Proteomes" id="UP000001070"/>
    </source>
</evidence>
<gene>
    <name evidence="10" type="primary">Dgri\GH12999</name>
    <name evidence="10" type="ORF">Dgri_GH12999</name>
</gene>
<evidence type="ECO:0000313" key="10">
    <source>
        <dbReference type="EMBL" id="EDV99487.1"/>
    </source>
</evidence>